<proteinExistence type="inferred from homology"/>
<dbReference type="Pfam" id="PF04327">
    <property type="entry name" value="Peptidase_Prp"/>
    <property type="match status" value="1"/>
</dbReference>
<dbReference type="Gene3D" id="3.30.70.1490">
    <property type="entry name" value="Cysteine protease Prp"/>
    <property type="match status" value="1"/>
</dbReference>
<comment type="similarity">
    <text evidence="5">Belongs to the Prp family.</text>
</comment>
<evidence type="ECO:0000256" key="2">
    <source>
        <dbReference type="ARBA" id="ARBA00022670"/>
    </source>
</evidence>
<dbReference type="PANTHER" id="PTHR39178">
    <property type="entry name" value="HYPOTHETICAL RIBOSOME-ASSOCIATED PROTEIN"/>
    <property type="match status" value="1"/>
</dbReference>
<sequence length="103" mass="11582">MIVCKFTVRNGFYDSFTITGHALYAKKGKDIVCAAVSTVSQHTARALNINAAKVEIEEGYLNVTDIPKDEISQRFVEELKTTLEDIASQYPRYVRVEVNDDAH</sequence>
<dbReference type="GO" id="GO:0042254">
    <property type="term" value="P:ribosome biogenesis"/>
    <property type="evidence" value="ECO:0007669"/>
    <property type="project" value="UniProtKB-KW"/>
</dbReference>
<keyword evidence="4" id="KW-0788">Thiol protease</keyword>
<dbReference type="AlphaFoldDB" id="A0AAI8GCH9"/>
<evidence type="ECO:0000313" key="8">
    <source>
        <dbReference type="Proteomes" id="UP000093740"/>
    </source>
</evidence>
<dbReference type="SUPFAM" id="SSF118010">
    <property type="entry name" value="TM1457-like"/>
    <property type="match status" value="1"/>
</dbReference>
<dbReference type="InterPro" id="IPR007422">
    <property type="entry name" value="Peptidase_Prp"/>
</dbReference>
<evidence type="ECO:0000256" key="3">
    <source>
        <dbReference type="ARBA" id="ARBA00022801"/>
    </source>
</evidence>
<accession>A0AAI8GCH9</accession>
<protein>
    <recommendedName>
        <fullName evidence="6">Ribosomal processing cysteine protease Prp</fullName>
    </recommendedName>
</protein>
<keyword evidence="1" id="KW-0690">Ribosome biogenesis</keyword>
<keyword evidence="8" id="KW-1185">Reference proteome</keyword>
<organism evidence="7 8">
    <name type="scientific">Fervidobacterium islandicum</name>
    <dbReference type="NCBI Taxonomy" id="2423"/>
    <lineage>
        <taxon>Bacteria</taxon>
        <taxon>Thermotogati</taxon>
        <taxon>Thermotogota</taxon>
        <taxon>Thermotogae</taxon>
        <taxon>Thermotogales</taxon>
        <taxon>Fervidobacteriaceae</taxon>
        <taxon>Fervidobacterium</taxon>
    </lineage>
</organism>
<name>A0AAI8GCH9_FERIS</name>
<dbReference type="InterPro" id="IPR036764">
    <property type="entry name" value="Peptidase_Prp_sf"/>
</dbReference>
<evidence type="ECO:0000256" key="6">
    <source>
        <dbReference type="ARBA" id="ARBA00044538"/>
    </source>
</evidence>
<keyword evidence="2 7" id="KW-0645">Protease</keyword>
<dbReference type="EMBL" id="CP014334">
    <property type="protein sequence ID" value="AMW31963.1"/>
    <property type="molecule type" value="Genomic_DNA"/>
</dbReference>
<keyword evidence="3" id="KW-0378">Hydrolase</keyword>
<dbReference type="Proteomes" id="UP000093740">
    <property type="component" value="Chromosome"/>
</dbReference>
<evidence type="ECO:0000256" key="1">
    <source>
        <dbReference type="ARBA" id="ARBA00022517"/>
    </source>
</evidence>
<dbReference type="PANTHER" id="PTHR39178:SF1">
    <property type="entry name" value="RIBOSOMAL-PROCESSING CYSTEINE PROTEASE PRP"/>
    <property type="match status" value="1"/>
</dbReference>
<dbReference type="CDD" id="cd16332">
    <property type="entry name" value="Prp-like"/>
    <property type="match status" value="1"/>
</dbReference>
<dbReference type="RefSeq" id="WP_033191506.1">
    <property type="nucleotide sequence ID" value="NZ_CP014334.2"/>
</dbReference>
<dbReference type="GO" id="GO:0006508">
    <property type="term" value="P:proteolysis"/>
    <property type="evidence" value="ECO:0007669"/>
    <property type="project" value="UniProtKB-KW"/>
</dbReference>
<evidence type="ECO:0000256" key="5">
    <source>
        <dbReference type="ARBA" id="ARBA00044503"/>
    </source>
</evidence>
<dbReference type="GO" id="GO:0008234">
    <property type="term" value="F:cysteine-type peptidase activity"/>
    <property type="evidence" value="ECO:0007669"/>
    <property type="project" value="UniProtKB-KW"/>
</dbReference>
<reference evidence="7 8" key="1">
    <citation type="journal article" date="2015" name="Stand. Genomic Sci.">
        <title>Genome sequence of a native-feather degrading extremely thermophilic Eubacterium, Fervidobacterium islandicum AW-1.</title>
        <authorList>
            <person name="Lee Y.J."/>
            <person name="Jeong H."/>
            <person name="Park G.S."/>
            <person name="Kwak Y."/>
            <person name="Lee S.J."/>
            <person name="Lee S.J."/>
            <person name="Park M.K."/>
            <person name="Kim J.Y."/>
            <person name="Kang H.K."/>
            <person name="Shin J.H."/>
            <person name="Lee D.W."/>
        </authorList>
    </citation>
    <scope>NUCLEOTIDE SEQUENCE [LARGE SCALE GENOMIC DNA]</scope>
    <source>
        <strain evidence="7 8">AW-1</strain>
    </source>
</reference>
<dbReference type="KEGG" id="fia:NA23_00455"/>
<gene>
    <name evidence="7" type="ORF">NA23_00455</name>
</gene>
<evidence type="ECO:0000313" key="7">
    <source>
        <dbReference type="EMBL" id="AMW31963.1"/>
    </source>
</evidence>
<evidence type="ECO:0000256" key="4">
    <source>
        <dbReference type="ARBA" id="ARBA00022807"/>
    </source>
</evidence>